<evidence type="ECO:0000256" key="11">
    <source>
        <dbReference type="ARBA" id="ARBA00047761"/>
    </source>
</evidence>
<evidence type="ECO:0000256" key="6">
    <source>
        <dbReference type="ARBA" id="ARBA00022707"/>
    </source>
</evidence>
<keyword evidence="10" id="KW-0449">Lipoprotein</keyword>
<evidence type="ECO:0000256" key="13">
    <source>
        <dbReference type="ARBA" id="ARBA00051722"/>
    </source>
</evidence>
<gene>
    <name evidence="18" type="ORF">QLX08_011118</name>
</gene>
<comment type="caution">
    <text evidence="18">The sequence shown here is derived from an EMBL/GenBank/DDBJ whole genome shotgun (WGS) entry which is preliminary data.</text>
</comment>
<evidence type="ECO:0000256" key="1">
    <source>
        <dbReference type="ARBA" id="ARBA00004342"/>
    </source>
</evidence>
<dbReference type="Gene3D" id="3.90.190.10">
    <property type="entry name" value="Protein tyrosine phosphatase superfamily"/>
    <property type="match status" value="1"/>
</dbReference>
<dbReference type="Proteomes" id="UP001432146">
    <property type="component" value="Unassembled WGS sequence"/>
</dbReference>
<proteinExistence type="inferred from homology"/>
<comment type="catalytic activity">
    <reaction evidence="11">
        <text>O-phospho-L-seryl-[protein] + H2O = L-seryl-[protein] + phosphate</text>
        <dbReference type="Rhea" id="RHEA:20629"/>
        <dbReference type="Rhea" id="RHEA-COMP:9863"/>
        <dbReference type="Rhea" id="RHEA-COMP:11604"/>
        <dbReference type="ChEBI" id="CHEBI:15377"/>
        <dbReference type="ChEBI" id="CHEBI:29999"/>
        <dbReference type="ChEBI" id="CHEBI:43474"/>
        <dbReference type="ChEBI" id="CHEBI:83421"/>
        <dbReference type="EC" id="3.1.3.16"/>
    </reaction>
</comment>
<keyword evidence="5" id="KW-1003">Cell membrane</keyword>
<keyword evidence="9" id="KW-0472">Membrane</keyword>
<comment type="catalytic activity">
    <reaction evidence="13">
        <text>O-phospho-L-tyrosyl-[protein] + H2O = L-tyrosyl-[protein] + phosphate</text>
        <dbReference type="Rhea" id="RHEA:10684"/>
        <dbReference type="Rhea" id="RHEA-COMP:10136"/>
        <dbReference type="Rhea" id="RHEA-COMP:20101"/>
        <dbReference type="ChEBI" id="CHEBI:15377"/>
        <dbReference type="ChEBI" id="CHEBI:43474"/>
        <dbReference type="ChEBI" id="CHEBI:46858"/>
        <dbReference type="ChEBI" id="CHEBI:61978"/>
        <dbReference type="EC" id="3.1.3.48"/>
    </reaction>
</comment>
<dbReference type="EMBL" id="JAWNGG020000339">
    <property type="protein sequence ID" value="KAK9294196.1"/>
    <property type="molecule type" value="Genomic_DNA"/>
</dbReference>
<dbReference type="GO" id="GO:0007165">
    <property type="term" value="P:signal transduction"/>
    <property type="evidence" value="ECO:0007669"/>
    <property type="project" value="TreeGrafter"/>
</dbReference>
<dbReference type="FunFam" id="3.90.190.10:FF:000052">
    <property type="entry name" value="Dual specificity phosphatase 15"/>
    <property type="match status" value="1"/>
</dbReference>
<feature type="domain" description="Tyrosine specific protein phosphatases" evidence="17">
    <location>
        <begin position="64"/>
        <end position="122"/>
    </location>
</feature>
<dbReference type="SUPFAM" id="SSF52799">
    <property type="entry name" value="(Phosphotyrosine protein) phosphatases II"/>
    <property type="match status" value="1"/>
</dbReference>
<evidence type="ECO:0000259" key="17">
    <source>
        <dbReference type="PROSITE" id="PS50056"/>
    </source>
</evidence>
<evidence type="ECO:0000256" key="8">
    <source>
        <dbReference type="ARBA" id="ARBA00022912"/>
    </source>
</evidence>
<dbReference type="GO" id="GO:0004722">
    <property type="term" value="F:protein serine/threonine phosphatase activity"/>
    <property type="evidence" value="ECO:0007669"/>
    <property type="project" value="UniProtKB-EC"/>
</dbReference>
<evidence type="ECO:0000256" key="7">
    <source>
        <dbReference type="ARBA" id="ARBA00022801"/>
    </source>
</evidence>
<keyword evidence="6" id="KW-0519">Myristate</keyword>
<evidence type="ECO:0000313" key="18">
    <source>
        <dbReference type="EMBL" id="KAK9294196.1"/>
    </source>
</evidence>
<dbReference type="CDD" id="cd14519">
    <property type="entry name" value="DSP_DUSP22_15"/>
    <property type="match status" value="1"/>
</dbReference>
<dbReference type="PROSITE" id="PS50054">
    <property type="entry name" value="TYR_PHOSPHATASE_DUAL"/>
    <property type="match status" value="1"/>
</dbReference>
<feature type="compositionally biased region" description="Low complexity" evidence="15">
    <location>
        <begin position="319"/>
        <end position="328"/>
    </location>
</feature>
<feature type="region of interest" description="Disordered" evidence="15">
    <location>
        <begin position="319"/>
        <end position="383"/>
    </location>
</feature>
<evidence type="ECO:0000256" key="5">
    <source>
        <dbReference type="ARBA" id="ARBA00022475"/>
    </source>
</evidence>
<dbReference type="Pfam" id="PF00782">
    <property type="entry name" value="DSPc"/>
    <property type="match status" value="1"/>
</dbReference>
<evidence type="ECO:0000256" key="2">
    <source>
        <dbReference type="ARBA" id="ARBA00008601"/>
    </source>
</evidence>
<dbReference type="PANTHER" id="PTHR45948">
    <property type="entry name" value="DUAL SPECIFICITY PROTEIN PHOSPHATASE DDB_G0269404-RELATED"/>
    <property type="match status" value="1"/>
</dbReference>
<dbReference type="GO" id="GO:0004725">
    <property type="term" value="F:protein tyrosine phosphatase activity"/>
    <property type="evidence" value="ECO:0007669"/>
    <property type="project" value="UniProtKB-EC"/>
</dbReference>
<reference evidence="18 19" key="1">
    <citation type="submission" date="2024-05" db="EMBL/GenBank/DDBJ databases">
        <title>The nuclear and mitochondrial genome assemblies of Tetragonisca angustula (Apidae: Meliponini), a tiny yet remarkable pollinator in the Neotropics.</title>
        <authorList>
            <person name="Ferrari R."/>
            <person name="Ricardo P.C."/>
            <person name="Dias F.C."/>
            <person name="Araujo N.S."/>
            <person name="Soares D.O."/>
            <person name="Zhou Q.-S."/>
            <person name="Zhu C.-D."/>
            <person name="Coutinho L."/>
            <person name="Airas M.C."/>
            <person name="Batista T.M."/>
        </authorList>
    </citation>
    <scope>NUCLEOTIDE SEQUENCE [LARGE SCALE GENOMIC DNA]</scope>
    <source>
        <strain evidence="18">ASF017062</strain>
        <tissue evidence="18">Abdomen</tissue>
    </source>
</reference>
<dbReference type="PANTHER" id="PTHR45948:SF2">
    <property type="entry name" value="DUAL SPECIFICITY PROTEIN PHOSPHATASE"/>
    <property type="match status" value="1"/>
</dbReference>
<name>A0AAW0Z9Q9_9HYME</name>
<dbReference type="PROSITE" id="PS50056">
    <property type="entry name" value="TYR_PHOSPHATASE_2"/>
    <property type="match status" value="1"/>
</dbReference>
<evidence type="ECO:0000256" key="12">
    <source>
        <dbReference type="ARBA" id="ARBA00048336"/>
    </source>
</evidence>
<comment type="subcellular location">
    <subcellularLocation>
        <location evidence="1">Cell membrane</location>
        <topology evidence="1">Lipid-anchor</topology>
        <orientation evidence="1">Cytoplasmic side</orientation>
    </subcellularLocation>
</comment>
<comment type="similarity">
    <text evidence="2">Belongs to the protein-tyrosine phosphatase family. Non-receptor class dual specificity subfamily.</text>
</comment>
<feature type="compositionally biased region" description="Polar residues" evidence="15">
    <location>
        <begin position="245"/>
        <end position="258"/>
    </location>
</feature>
<evidence type="ECO:0000256" key="9">
    <source>
        <dbReference type="ARBA" id="ARBA00023136"/>
    </source>
</evidence>
<dbReference type="InterPro" id="IPR000340">
    <property type="entry name" value="Dual-sp_phosphatase_cat-dom"/>
</dbReference>
<dbReference type="InterPro" id="IPR000387">
    <property type="entry name" value="Tyr_Pase_dom"/>
</dbReference>
<keyword evidence="19" id="KW-1185">Reference proteome</keyword>
<evidence type="ECO:0000259" key="16">
    <source>
        <dbReference type="PROSITE" id="PS50054"/>
    </source>
</evidence>
<evidence type="ECO:0000256" key="4">
    <source>
        <dbReference type="ARBA" id="ARBA00013081"/>
    </source>
</evidence>
<evidence type="ECO:0000256" key="14">
    <source>
        <dbReference type="ARBA" id="ARBA00068799"/>
    </source>
</evidence>
<keyword evidence="8" id="KW-0904">Protein phosphatase</keyword>
<dbReference type="InterPro" id="IPR029021">
    <property type="entry name" value="Prot-tyrosine_phosphatase-like"/>
</dbReference>
<keyword evidence="7" id="KW-0378">Hydrolase</keyword>
<organism evidence="18 19">
    <name type="scientific">Tetragonisca angustula</name>
    <dbReference type="NCBI Taxonomy" id="166442"/>
    <lineage>
        <taxon>Eukaryota</taxon>
        <taxon>Metazoa</taxon>
        <taxon>Ecdysozoa</taxon>
        <taxon>Arthropoda</taxon>
        <taxon>Hexapoda</taxon>
        <taxon>Insecta</taxon>
        <taxon>Pterygota</taxon>
        <taxon>Neoptera</taxon>
        <taxon>Endopterygota</taxon>
        <taxon>Hymenoptera</taxon>
        <taxon>Apocrita</taxon>
        <taxon>Aculeata</taxon>
        <taxon>Apoidea</taxon>
        <taxon>Anthophila</taxon>
        <taxon>Apidae</taxon>
        <taxon>Tetragonisca</taxon>
    </lineage>
</organism>
<accession>A0AAW0Z9Q9</accession>
<comment type="catalytic activity">
    <reaction evidence="12">
        <text>O-phospho-L-threonyl-[protein] + H2O = L-threonyl-[protein] + phosphate</text>
        <dbReference type="Rhea" id="RHEA:47004"/>
        <dbReference type="Rhea" id="RHEA-COMP:11060"/>
        <dbReference type="Rhea" id="RHEA-COMP:11605"/>
        <dbReference type="ChEBI" id="CHEBI:15377"/>
        <dbReference type="ChEBI" id="CHEBI:30013"/>
        <dbReference type="ChEBI" id="CHEBI:43474"/>
        <dbReference type="ChEBI" id="CHEBI:61977"/>
        <dbReference type="EC" id="3.1.3.16"/>
    </reaction>
</comment>
<evidence type="ECO:0000256" key="10">
    <source>
        <dbReference type="ARBA" id="ARBA00023288"/>
    </source>
</evidence>
<dbReference type="GO" id="GO:0005829">
    <property type="term" value="C:cytosol"/>
    <property type="evidence" value="ECO:0007669"/>
    <property type="project" value="TreeGrafter"/>
</dbReference>
<dbReference type="EC" id="3.1.3.48" evidence="3"/>
<dbReference type="GO" id="GO:0005886">
    <property type="term" value="C:plasma membrane"/>
    <property type="evidence" value="ECO:0007669"/>
    <property type="project" value="UniProtKB-SubCell"/>
</dbReference>
<dbReference type="InterPro" id="IPR020422">
    <property type="entry name" value="TYR_PHOSPHATASE_DUAL_dom"/>
</dbReference>
<protein>
    <recommendedName>
        <fullName evidence="14">Dual specificity protein phosphatase 15</fullName>
        <ecNumber evidence="4">3.1.3.16</ecNumber>
        <ecNumber evidence="3">3.1.3.48</ecNumber>
    </recommendedName>
</protein>
<evidence type="ECO:0000256" key="3">
    <source>
        <dbReference type="ARBA" id="ARBA00013064"/>
    </source>
</evidence>
<feature type="region of interest" description="Disordered" evidence="15">
    <location>
        <begin position="233"/>
        <end position="286"/>
    </location>
</feature>
<dbReference type="PRINTS" id="PR01908">
    <property type="entry name" value="ADSPHPHTASE"/>
</dbReference>
<dbReference type="SMART" id="SM00195">
    <property type="entry name" value="DSPc"/>
    <property type="match status" value="1"/>
</dbReference>
<sequence length="383" mass="41758">MGNGMNKVLPGLYVGNYHDSKDADQLERFEITHILAIHDTARRLHSDKHYLCILAADSPDQNLSQYFSLCNDFIHAARLRGGNVLIHCLAGMSRSVTVAVAYIMSTTNLSWKEALKVVRVGRSIANPNVGFQQQLKDFESSRLHEERRRLKERFPSLALAESDAEICRTTLRNYETMALAREVCEGKCAMGRPCPTGLCRQPSKRFVSSSVCHPVQLESVYQRQITCPSRTISHFPLISPRRKPSTGSTSSLNTGRTPPQTPRMLPSAPPSPAMHRSASVLSTARPRSGPAGLHYYTGGSAPPSRAVSRVDLSAAVACSSSSTSLTSVGRSGMSSSNWRLAAGSAPNTPRPTPPVSPQRWPRRASTRQTPALPISPETPSTTT</sequence>
<dbReference type="EC" id="3.1.3.16" evidence="4"/>
<feature type="domain" description="Tyrosine-protein phosphatase" evidence="16">
    <location>
        <begin position="4"/>
        <end position="144"/>
    </location>
</feature>
<dbReference type="AlphaFoldDB" id="A0AAW0Z9Q9"/>
<evidence type="ECO:0000256" key="15">
    <source>
        <dbReference type="SAM" id="MobiDB-lite"/>
    </source>
</evidence>
<evidence type="ECO:0000313" key="19">
    <source>
        <dbReference type="Proteomes" id="UP001432146"/>
    </source>
</evidence>